<evidence type="ECO:0000259" key="2">
    <source>
        <dbReference type="PROSITE" id="PS51644"/>
    </source>
</evidence>
<dbReference type="AlphaFoldDB" id="A0AAD0PWF1"/>
<gene>
    <name evidence="3" type="ORF">PLA107_032835</name>
</gene>
<dbReference type="Gene3D" id="3.40.50.1010">
    <property type="entry name" value="5'-nuclease"/>
    <property type="match status" value="1"/>
</dbReference>
<dbReference type="CDD" id="cd11297">
    <property type="entry name" value="PIN_LabA-like_N_1"/>
    <property type="match status" value="1"/>
</dbReference>
<evidence type="ECO:0000256" key="1">
    <source>
        <dbReference type="SAM" id="MobiDB-lite"/>
    </source>
</evidence>
<dbReference type="Pfam" id="PF01936">
    <property type="entry name" value="NYN"/>
    <property type="match status" value="1"/>
</dbReference>
<dbReference type="PANTHER" id="PTHR35811:SF1">
    <property type="entry name" value="HTH OST-TYPE DOMAIN-CONTAINING PROTEIN"/>
    <property type="match status" value="1"/>
</dbReference>
<evidence type="ECO:0000313" key="4">
    <source>
        <dbReference type="Proteomes" id="UP000006426"/>
    </source>
</evidence>
<evidence type="ECO:0000313" key="3">
    <source>
        <dbReference type="EMBL" id="AXH60014.1"/>
    </source>
</evidence>
<dbReference type="Proteomes" id="UP000006426">
    <property type="component" value="Plasmid pmppla107"/>
</dbReference>
<proteinExistence type="predicted"/>
<name>A0AAD0PWF1_PSEAV</name>
<reference evidence="3 4" key="1">
    <citation type="journal article" date="2011" name="PLoS Pathog.">
        <title>Dynamic evolution of pathogenicity revealed by sequencing and comparative genomics of 19 Pseudomonas syringae isolates.</title>
        <authorList>
            <person name="Baltrus D.A."/>
            <person name="Nishimura M.T."/>
            <person name="Romanchuk A."/>
            <person name="Chang J.H."/>
            <person name="Mukhtar M.S."/>
            <person name="Cherkis K."/>
            <person name="Roach J."/>
            <person name="Grant S.R."/>
            <person name="Jones C.D."/>
            <person name="Dangl J.L."/>
        </authorList>
    </citation>
    <scope>NUCLEOTIDE SEQUENCE [LARGE SCALE GENOMIC DNA]</scope>
    <source>
        <strain evidence="3 4">M301315</strain>
    </source>
</reference>
<accession>A0AAD0PWF1</accession>
<protein>
    <submittedName>
        <fullName evidence="3">NYN domain-containing protein</fullName>
    </submittedName>
</protein>
<dbReference type="PANTHER" id="PTHR35811">
    <property type="entry name" value="SLR1870 PROTEIN"/>
    <property type="match status" value="1"/>
</dbReference>
<feature type="region of interest" description="Disordered" evidence="1">
    <location>
        <begin position="176"/>
        <end position="205"/>
    </location>
</feature>
<geneLocation type="plasmid" evidence="4">
    <name>pmppla107</name>
</geneLocation>
<dbReference type="Pfam" id="PF12872">
    <property type="entry name" value="OST-HTH"/>
    <property type="match status" value="1"/>
</dbReference>
<sequence>MDQVKHFSLHTAEQPAMNIAMFIDADNAPKGHIGDVLDELSNHGCVSIRRAFGNWRKQALDSWVPVLHQHAIQPVQVFDLIKGKNASDIAMCCDAMDVLYNKPVDVFCLVSSDSDFTPLVTKLRSEGKQVIGVGERKAAAAFVDACSFFIFLDDIAAEVSEAQAMLAAYEKNQAQAAGPAPTPTPGPPMLTASASPKPKGKCQGVDMKSDSTLVAWIRESIKQFKKPDGTASVTTIAAWLKKEKGLLPGNYGYTKLSDLLKVIDLFEVHQDSSKHFRVSEKQRLCTHPSLKAAS</sequence>
<dbReference type="Gene3D" id="3.30.420.610">
    <property type="entry name" value="LOTUS domain-like"/>
    <property type="match status" value="1"/>
</dbReference>
<dbReference type="CDD" id="cd10146">
    <property type="entry name" value="LabA_like_C"/>
    <property type="match status" value="1"/>
</dbReference>
<keyword evidence="3" id="KW-0614">Plasmid</keyword>
<dbReference type="PROSITE" id="PS51644">
    <property type="entry name" value="HTH_OST"/>
    <property type="match status" value="1"/>
</dbReference>
<dbReference type="InterPro" id="IPR025605">
    <property type="entry name" value="OST-HTH/LOTUS_dom"/>
</dbReference>
<dbReference type="EMBL" id="CP031226">
    <property type="protein sequence ID" value="AXH60014.1"/>
    <property type="molecule type" value="Genomic_DNA"/>
</dbReference>
<dbReference type="InterPro" id="IPR021139">
    <property type="entry name" value="NYN"/>
</dbReference>
<dbReference type="InterPro" id="IPR041966">
    <property type="entry name" value="LOTUS-like"/>
</dbReference>
<feature type="domain" description="HTH OST-type" evidence="2">
    <location>
        <begin position="209"/>
        <end position="282"/>
    </location>
</feature>
<organism evidence="3 4">
    <name type="scientific">Pseudomonas amygdali pv. lachrymans str. M301315</name>
    <dbReference type="NCBI Taxonomy" id="629260"/>
    <lineage>
        <taxon>Bacteria</taxon>
        <taxon>Pseudomonadati</taxon>
        <taxon>Pseudomonadota</taxon>
        <taxon>Gammaproteobacteria</taxon>
        <taxon>Pseudomonadales</taxon>
        <taxon>Pseudomonadaceae</taxon>
        <taxon>Pseudomonas</taxon>
        <taxon>Pseudomonas amygdali</taxon>
    </lineage>
</organism>
<dbReference type="GO" id="GO:0004540">
    <property type="term" value="F:RNA nuclease activity"/>
    <property type="evidence" value="ECO:0007669"/>
    <property type="project" value="InterPro"/>
</dbReference>